<protein>
    <submittedName>
        <fullName evidence="2">NADH dehydrogenase subunit 6</fullName>
    </submittedName>
</protein>
<keyword evidence="2" id="KW-0496">Mitochondrion</keyword>
<dbReference type="GeneID" id="22975948"/>
<keyword evidence="1" id="KW-0472">Membrane</keyword>
<geneLocation type="mitochondrion" evidence="2"/>
<keyword evidence="1" id="KW-1133">Transmembrane helix</keyword>
<keyword evidence="1" id="KW-0812">Transmembrane</keyword>
<dbReference type="SMR" id="A0A0U1YU41"/>
<dbReference type="CTD" id="4541"/>
<dbReference type="AlphaFoldDB" id="A0A0U1YU41"/>
<name>A0A0U1YU41_9CRUS</name>
<reference evidence="2" key="2">
    <citation type="journal article" date="2016" name="Mitochondrial DNA">
        <title>The complete mitochondrial genome of a deep-water Baikalian amphipoda Brachyuropus grewingkii (Dybowsky, 1874).</title>
        <authorList>
            <person name="Romanova E.V."/>
            <person name="Mikhailov K.V."/>
            <person name="Logacheva M.D."/>
            <person name="Kamaltynov R.M."/>
            <person name="Aleoshin V.V."/>
            <person name="Sherbakov D.Y."/>
        </authorList>
    </citation>
    <scope>NUCLEOTIDE SEQUENCE</scope>
</reference>
<evidence type="ECO:0000313" key="2">
    <source>
        <dbReference type="EMBL" id="AJF22810.1"/>
    </source>
</evidence>
<feature type="transmembrane region" description="Helical" evidence="1">
    <location>
        <begin position="132"/>
        <end position="156"/>
    </location>
</feature>
<accession>A0A0U1YU41</accession>
<evidence type="ECO:0000256" key="1">
    <source>
        <dbReference type="SAM" id="Phobius"/>
    </source>
</evidence>
<feature type="transmembrane region" description="Helical" evidence="1">
    <location>
        <begin position="47"/>
        <end position="69"/>
    </location>
</feature>
<feature type="transmembrane region" description="Helical" evidence="1">
    <location>
        <begin position="81"/>
        <end position="102"/>
    </location>
</feature>
<reference evidence="2" key="1">
    <citation type="journal article" date="2016" name="BMC Genomics">
        <title>Evolution of mitochondrial genomes in Baikalian amphipods.</title>
        <authorList>
            <person name="Romanova E.V."/>
            <person name="Aleoshin V.V."/>
            <person name="Kamaltynov R.M."/>
            <person name="Mikhailov K.V."/>
            <person name="Logacheva M.D."/>
            <person name="Sirotinina E.A."/>
            <person name="Gornov A.Y."/>
            <person name="Anikin A.S."/>
            <person name="Sherbakov D.Y."/>
        </authorList>
    </citation>
    <scope>NUCLEOTIDE SEQUENCE</scope>
</reference>
<dbReference type="EMBL" id="KP161875">
    <property type="protein sequence ID" value="AJF22810.1"/>
    <property type="molecule type" value="Genomic_DNA"/>
</dbReference>
<dbReference type="RefSeq" id="YP_009118049.1">
    <property type="nucleotide sequence ID" value="NC_026309.1"/>
</dbReference>
<proteinExistence type="predicted"/>
<organism evidence="2">
    <name type="scientific">Brachyuropus grewingkii</name>
    <dbReference type="NCBI Taxonomy" id="686699"/>
    <lineage>
        <taxon>Eukaryota</taxon>
        <taxon>Metazoa</taxon>
        <taxon>Ecdysozoa</taxon>
        <taxon>Arthropoda</taxon>
        <taxon>Crustacea</taxon>
        <taxon>Multicrustacea</taxon>
        <taxon>Malacostraca</taxon>
        <taxon>Eumalacostraca</taxon>
        <taxon>Peracarida</taxon>
        <taxon>Amphipoda</taxon>
        <taxon>Senticaudata</taxon>
        <taxon>Gammarida</taxon>
        <taxon>Gammaridira</taxon>
        <taxon>Gammaroidea</taxon>
        <taxon>Acanthogammaridae</taxon>
        <taxon>Acanthogammarinae</taxon>
        <taxon>Brachyuropus</taxon>
    </lineage>
</organism>
<sequence>MLMALFTLSTTVSVLFMFSKTPLMMALLIVSQTLTVAVSLYVFLLSSWLSFILFMILVSAMMVIFVYVSSLASNDFLTLPYSLFVSILYFAPTLVLGAYLTLAYSKNLTKTQSTMSDTDLGPTIAYKLYAPYISSFTLFLITYLLVTLVIVAKITLSSKGALRALKP</sequence>
<gene>
    <name evidence="2" type="primary">ND6</name>
</gene>